<dbReference type="Proteomes" id="UP000190626">
    <property type="component" value="Unassembled WGS sequence"/>
</dbReference>
<dbReference type="AlphaFoldDB" id="A0A1V4HN74"/>
<sequence length="120" mass="13300">MKKRMIVFFLKMLILGPFWIATMTLLINNGEWHVGLYSFIGFLIASSFVGVKKQTHIGSKREIVITSGLILLCFPIVGLLFHCNIIKALLAGVVLLMGTYSFLLVAKLVLDKISSGTNKN</sequence>
<evidence type="ECO:0000313" key="3">
    <source>
        <dbReference type="Proteomes" id="UP000190626"/>
    </source>
</evidence>
<evidence type="ECO:0000256" key="1">
    <source>
        <dbReference type="SAM" id="Phobius"/>
    </source>
</evidence>
<comment type="caution">
    <text evidence="2">The sequence shown here is derived from an EMBL/GenBank/DDBJ whole genome shotgun (WGS) entry which is preliminary data.</text>
</comment>
<organism evidence="2 3">
    <name type="scientific">Paenibacillus ferrarius</name>
    <dbReference type="NCBI Taxonomy" id="1469647"/>
    <lineage>
        <taxon>Bacteria</taxon>
        <taxon>Bacillati</taxon>
        <taxon>Bacillota</taxon>
        <taxon>Bacilli</taxon>
        <taxon>Bacillales</taxon>
        <taxon>Paenibacillaceae</taxon>
        <taxon>Paenibacillus</taxon>
    </lineage>
</organism>
<keyword evidence="1" id="KW-0812">Transmembrane</keyword>
<dbReference type="RefSeq" id="WP_079410678.1">
    <property type="nucleotide sequence ID" value="NZ_MBTG01000007.1"/>
</dbReference>
<feature type="transmembrane region" description="Helical" evidence="1">
    <location>
        <begin position="7"/>
        <end position="28"/>
    </location>
</feature>
<reference evidence="3" key="1">
    <citation type="submission" date="2016-07" db="EMBL/GenBank/DDBJ databases">
        <authorList>
            <person name="Florea S."/>
            <person name="Webb J.S."/>
            <person name="Jaromczyk J."/>
            <person name="Schardl C.L."/>
        </authorList>
    </citation>
    <scope>NUCLEOTIDE SEQUENCE [LARGE SCALE GENOMIC DNA]</scope>
    <source>
        <strain evidence="3">CY1</strain>
    </source>
</reference>
<feature type="transmembrane region" description="Helical" evidence="1">
    <location>
        <begin position="88"/>
        <end position="110"/>
    </location>
</feature>
<keyword evidence="1" id="KW-1133">Transmembrane helix</keyword>
<keyword evidence="3" id="KW-1185">Reference proteome</keyword>
<gene>
    <name evidence="2" type="ORF">BC351_20205</name>
</gene>
<feature type="transmembrane region" description="Helical" evidence="1">
    <location>
        <begin position="34"/>
        <end position="51"/>
    </location>
</feature>
<proteinExistence type="predicted"/>
<keyword evidence="1" id="KW-0472">Membrane</keyword>
<protein>
    <submittedName>
        <fullName evidence="2">Uncharacterized protein</fullName>
    </submittedName>
</protein>
<dbReference type="EMBL" id="MBTG01000007">
    <property type="protein sequence ID" value="OPH59243.1"/>
    <property type="molecule type" value="Genomic_DNA"/>
</dbReference>
<evidence type="ECO:0000313" key="2">
    <source>
        <dbReference type="EMBL" id="OPH59243.1"/>
    </source>
</evidence>
<feature type="transmembrane region" description="Helical" evidence="1">
    <location>
        <begin position="63"/>
        <end position="82"/>
    </location>
</feature>
<name>A0A1V4HN74_9BACL</name>
<accession>A0A1V4HN74</accession>